<evidence type="ECO:0000313" key="4">
    <source>
        <dbReference type="Proteomes" id="UP000006772"/>
    </source>
</evidence>
<sequence>MKSFCKNLQAVVSLSAALVAVAVPVALPGLARAEEISVTQWGTSLYGLPYAIAIEQGYFKKAGVDITGILTSGGGGTTVRNILASKLPYGEVAVSAALAAQRQGLDVVIVNTGTRSVAEASAVTMPNSPVKSIADLAGKKVAITSPKGVSEMLLLMALKAKGVDAAQVQRVASGGYINGLTMLEQGSVAAAVLIEPLSIVRKDKYRTVYSAGEVLQPMTTSVGITTRAYAKAHPETIRAIIEGRQQGVRAVYRDPAAAAKLLESSFKLSPEVAREAVDNMVRARMWSEGDFDQAELDRMTDGLKLIGEIKDNVEWDKLIDSSMLPPSIKIKSKL</sequence>
<feature type="chain" id="PRO_5042487429" evidence="1">
    <location>
        <begin position="23"/>
        <end position="334"/>
    </location>
</feature>
<protein>
    <submittedName>
        <fullName evidence="3">Substrate-binding protein</fullName>
    </submittedName>
</protein>
<dbReference type="AlphaFoldDB" id="A0AAI9IAP0"/>
<accession>A0AAI9IAP0</accession>
<proteinExistence type="predicted"/>
<organism evidence="3 4">
    <name type="scientific">Herbaspirillum frisingense GSF30</name>
    <dbReference type="NCBI Taxonomy" id="864073"/>
    <lineage>
        <taxon>Bacteria</taxon>
        <taxon>Pseudomonadati</taxon>
        <taxon>Pseudomonadota</taxon>
        <taxon>Betaproteobacteria</taxon>
        <taxon>Burkholderiales</taxon>
        <taxon>Oxalobacteraceae</taxon>
        <taxon>Herbaspirillum</taxon>
    </lineage>
</organism>
<dbReference type="Pfam" id="PF09084">
    <property type="entry name" value="NMT1"/>
    <property type="match status" value="1"/>
</dbReference>
<dbReference type="EMBL" id="AEEC02000042">
    <property type="protein sequence ID" value="EOA02658.1"/>
    <property type="molecule type" value="Genomic_DNA"/>
</dbReference>
<feature type="signal peptide" evidence="1">
    <location>
        <begin position="1"/>
        <end position="22"/>
    </location>
</feature>
<evidence type="ECO:0000259" key="2">
    <source>
        <dbReference type="Pfam" id="PF09084"/>
    </source>
</evidence>
<dbReference type="PANTHER" id="PTHR30024:SF21">
    <property type="entry name" value="ABC TRANSPORTER SUBSTRATE-BINDING PROTEIN"/>
    <property type="match status" value="1"/>
</dbReference>
<comment type="caution">
    <text evidence="3">The sequence shown here is derived from an EMBL/GenBank/DDBJ whole genome shotgun (WGS) entry which is preliminary data.</text>
</comment>
<dbReference type="Gene3D" id="3.40.190.10">
    <property type="entry name" value="Periplasmic binding protein-like II"/>
    <property type="match status" value="2"/>
</dbReference>
<dbReference type="RefSeq" id="WP_006465061.1">
    <property type="nucleotide sequence ID" value="NZ_AEEC02000042.1"/>
</dbReference>
<gene>
    <name evidence="3" type="ORF">HFRIS_021306</name>
</gene>
<dbReference type="SUPFAM" id="SSF53850">
    <property type="entry name" value="Periplasmic binding protein-like II"/>
    <property type="match status" value="1"/>
</dbReference>
<evidence type="ECO:0000256" key="1">
    <source>
        <dbReference type="SAM" id="SignalP"/>
    </source>
</evidence>
<feature type="domain" description="SsuA/THI5-like" evidence="2">
    <location>
        <begin position="49"/>
        <end position="258"/>
    </location>
</feature>
<reference evidence="3 4" key="1">
    <citation type="journal article" date="2013" name="Front. Microbiol.">
        <title>The genome of the endophytic bacterium H. frisingense GSF30(T) identifies diverse strategies in the Herbaspirillum genus to interact with plants.</title>
        <authorList>
            <person name="Straub D."/>
            <person name="Rothballer M."/>
            <person name="Hartmann A."/>
            <person name="Ludewig U."/>
        </authorList>
    </citation>
    <scope>NUCLEOTIDE SEQUENCE [LARGE SCALE GENOMIC DNA]</scope>
    <source>
        <strain evidence="3 4">GSF30</strain>
    </source>
</reference>
<dbReference type="InterPro" id="IPR015168">
    <property type="entry name" value="SsuA/THI5"/>
</dbReference>
<evidence type="ECO:0000313" key="3">
    <source>
        <dbReference type="EMBL" id="EOA02658.1"/>
    </source>
</evidence>
<name>A0AAI9IAP0_9BURK</name>
<dbReference type="PANTHER" id="PTHR30024">
    <property type="entry name" value="ALIPHATIC SULFONATES-BINDING PROTEIN-RELATED"/>
    <property type="match status" value="1"/>
</dbReference>
<dbReference type="Proteomes" id="UP000006772">
    <property type="component" value="Unassembled WGS sequence"/>
</dbReference>
<keyword evidence="1" id="KW-0732">Signal</keyword>